<dbReference type="Pfam" id="PF00858">
    <property type="entry name" value="ASC"/>
    <property type="match status" value="3"/>
</dbReference>
<dbReference type="PRINTS" id="PR01078">
    <property type="entry name" value="AMINACHANNEL"/>
</dbReference>
<protein>
    <submittedName>
        <fullName evidence="14">Uncharacterized protein</fullName>
    </submittedName>
</protein>
<feature type="region of interest" description="Disordered" evidence="12">
    <location>
        <begin position="1"/>
        <end position="30"/>
    </location>
</feature>
<comment type="subcellular location">
    <subcellularLocation>
        <location evidence="1">Membrane</location>
        <topology evidence="1">Multi-pass membrane protein</topology>
    </subcellularLocation>
</comment>
<keyword evidence="15" id="KW-1185">Reference proteome</keyword>
<evidence type="ECO:0000256" key="1">
    <source>
        <dbReference type="ARBA" id="ARBA00004141"/>
    </source>
</evidence>
<evidence type="ECO:0000256" key="3">
    <source>
        <dbReference type="ARBA" id="ARBA00022461"/>
    </source>
</evidence>
<feature type="non-terminal residue" evidence="14">
    <location>
        <position position="818"/>
    </location>
</feature>
<keyword evidence="8 13" id="KW-0472">Membrane</keyword>
<evidence type="ECO:0000256" key="9">
    <source>
        <dbReference type="ARBA" id="ARBA00023201"/>
    </source>
</evidence>
<reference evidence="14 15" key="1">
    <citation type="journal article" date="2023" name="Sci. Data">
        <title>Genome assembly of the Korean intertidal mud-creeper Batillaria attramentaria.</title>
        <authorList>
            <person name="Patra A.K."/>
            <person name="Ho P.T."/>
            <person name="Jun S."/>
            <person name="Lee S.J."/>
            <person name="Kim Y."/>
            <person name="Won Y.J."/>
        </authorList>
    </citation>
    <scope>NUCLEOTIDE SEQUENCE [LARGE SCALE GENOMIC DNA]</scope>
    <source>
        <strain evidence="14">Wonlab-2016</strain>
    </source>
</reference>
<keyword evidence="5 13" id="KW-1133">Transmembrane helix</keyword>
<evidence type="ECO:0000256" key="8">
    <source>
        <dbReference type="ARBA" id="ARBA00023136"/>
    </source>
</evidence>
<organism evidence="14 15">
    <name type="scientific">Batillaria attramentaria</name>
    <dbReference type="NCBI Taxonomy" id="370345"/>
    <lineage>
        <taxon>Eukaryota</taxon>
        <taxon>Metazoa</taxon>
        <taxon>Spiralia</taxon>
        <taxon>Lophotrochozoa</taxon>
        <taxon>Mollusca</taxon>
        <taxon>Gastropoda</taxon>
        <taxon>Caenogastropoda</taxon>
        <taxon>Sorbeoconcha</taxon>
        <taxon>Cerithioidea</taxon>
        <taxon>Batillariidae</taxon>
        <taxon>Batillaria</taxon>
    </lineage>
</organism>
<proteinExistence type="inferred from homology"/>
<dbReference type="Gene3D" id="2.60.470.10">
    <property type="entry name" value="Acid-sensing ion channels like domains"/>
    <property type="match status" value="2"/>
</dbReference>
<comment type="similarity">
    <text evidence="11">Belongs to the amiloride-sensitive sodium channel (TC 1.A.6) family.</text>
</comment>
<evidence type="ECO:0000256" key="5">
    <source>
        <dbReference type="ARBA" id="ARBA00022989"/>
    </source>
</evidence>
<evidence type="ECO:0000256" key="2">
    <source>
        <dbReference type="ARBA" id="ARBA00022448"/>
    </source>
</evidence>
<dbReference type="GO" id="GO:0016020">
    <property type="term" value="C:membrane"/>
    <property type="evidence" value="ECO:0007669"/>
    <property type="project" value="UniProtKB-SubCell"/>
</dbReference>
<dbReference type="Proteomes" id="UP001519460">
    <property type="component" value="Unassembled WGS sequence"/>
</dbReference>
<evidence type="ECO:0000256" key="10">
    <source>
        <dbReference type="ARBA" id="ARBA00023303"/>
    </source>
</evidence>
<feature type="transmembrane region" description="Helical" evidence="13">
    <location>
        <begin position="452"/>
        <end position="474"/>
    </location>
</feature>
<keyword evidence="10 11" id="KW-0407">Ion channel</keyword>
<evidence type="ECO:0000313" key="14">
    <source>
        <dbReference type="EMBL" id="KAK7482955.1"/>
    </source>
</evidence>
<dbReference type="InterPro" id="IPR001873">
    <property type="entry name" value="ENaC"/>
</dbReference>
<dbReference type="EMBL" id="JACVVK020000236">
    <property type="protein sequence ID" value="KAK7482955.1"/>
    <property type="molecule type" value="Genomic_DNA"/>
</dbReference>
<keyword evidence="6" id="KW-0915">Sodium</keyword>
<dbReference type="Gene3D" id="1.10.287.770">
    <property type="entry name" value="YojJ-like"/>
    <property type="match status" value="1"/>
</dbReference>
<keyword evidence="4 11" id="KW-0812">Transmembrane</keyword>
<evidence type="ECO:0000256" key="13">
    <source>
        <dbReference type="SAM" id="Phobius"/>
    </source>
</evidence>
<dbReference type="AlphaFoldDB" id="A0ABD0K7P2"/>
<evidence type="ECO:0000313" key="15">
    <source>
        <dbReference type="Proteomes" id="UP001519460"/>
    </source>
</evidence>
<comment type="caution">
    <text evidence="14">The sequence shown here is derived from an EMBL/GenBank/DDBJ whole genome shotgun (WGS) entry which is preliminary data.</text>
</comment>
<evidence type="ECO:0000256" key="7">
    <source>
        <dbReference type="ARBA" id="ARBA00023065"/>
    </source>
</evidence>
<keyword evidence="2 11" id="KW-0813">Transport</keyword>
<name>A0ABD0K7P2_9CAEN</name>
<accession>A0ABD0K7P2</accession>
<keyword evidence="9 11" id="KW-0739">Sodium transport</keyword>
<feature type="transmembrane region" description="Helical" evidence="13">
    <location>
        <begin position="413"/>
        <end position="440"/>
    </location>
</feature>
<dbReference type="PANTHER" id="PTHR11690">
    <property type="entry name" value="AMILORIDE-SENSITIVE SODIUM CHANNEL-RELATED"/>
    <property type="match status" value="1"/>
</dbReference>
<evidence type="ECO:0000256" key="6">
    <source>
        <dbReference type="ARBA" id="ARBA00023053"/>
    </source>
</evidence>
<keyword evidence="7 11" id="KW-0406">Ion transport</keyword>
<dbReference type="GO" id="GO:0005272">
    <property type="term" value="F:sodium channel activity"/>
    <property type="evidence" value="ECO:0007669"/>
    <property type="project" value="UniProtKB-KW"/>
</dbReference>
<evidence type="ECO:0000256" key="4">
    <source>
        <dbReference type="ARBA" id="ARBA00022692"/>
    </source>
</evidence>
<gene>
    <name evidence="14" type="ORF">BaRGS_00025855</name>
</gene>
<keyword evidence="3 11" id="KW-0894">Sodium channel</keyword>
<evidence type="ECO:0000256" key="12">
    <source>
        <dbReference type="SAM" id="MobiDB-lite"/>
    </source>
</evidence>
<sequence length="818" mass="91978">MKDMNPMDPKRQLFEKERGPDNKTSDLKDQAKDFISSTTAHGLKNVFEKERGIARSQRYHQLPFPHLTVCNLNPLDLTKLPSESAAALQSIADPSSPYLSSSGNSSYNFTGGDQSILTDASSAGLFDMSQVPVDEFFTSCEYEQEKNCSRLFTAFQLGYDRCYVLNTKELPSATRRTSLKLTIFVNEAGYASDIEEIGVKFHVHDPGETPDMMVSHHRAATGFKTNVALRLHEYKYLPPPYKAFGDKSCTDTETAEFRRLMDSDPPLYYGSQGQEYSLDACLNGRSNKMASDICQCSVGSDQTYRPCTTSDILTCYGLTTARLLDEGTSSGDFLGCPRPCHSYSYKPVVSSSYFPSPRAEARLRSLNIVGNVTNIRTNYLQLNFYYEDLTIQTTEHVPQYDWNSILGLLGGNMGFFLGASVLTLAELLDFIACVVMALLRKMWTCGRPRSQLLVKFFWFVLFTSALVVLTIMMYNSYLVIVSYPFRTVTTLNMTSSLEFPAVTICNKNPIDKKMPENETGSAYKGKGGMEKYLALPDVEVDDFFTHCQYGTDDKNCSEILVPFTLLSERCFVLRPKKLHKATRRMPLKLTVFVNRAAYRLHAHAVGVKFHVHAPVDVPDMSMPRSVAPPGYVTNVAMRKTEYEFLPSPYTAFGDSKCTDTTTEEFREEMAANPENYFYQLTGHYKGYSVENCVAARAGRQAVKECNCTLSTLESEYNLCTFSDMKNCFISTSSRLLELAEAGDLLGCPRPCHSEEYLTVVSTSYFPSPPVEDELIKAGVIGNVSDIRANYLQLEFYYEDLRVHKTMHVAEYGDWQSIL</sequence>
<evidence type="ECO:0000256" key="11">
    <source>
        <dbReference type="RuleBase" id="RU000679"/>
    </source>
</evidence>